<comment type="caution">
    <text evidence="2">The sequence shown here is derived from an EMBL/GenBank/DDBJ whole genome shotgun (WGS) entry which is preliminary data.</text>
</comment>
<protein>
    <recommendedName>
        <fullName evidence="4">Inner membrane protein</fullName>
    </recommendedName>
</protein>
<evidence type="ECO:0000313" key="3">
    <source>
        <dbReference type="Proteomes" id="UP001500167"/>
    </source>
</evidence>
<dbReference type="RefSeq" id="WP_346085176.1">
    <property type="nucleotide sequence ID" value="NZ_BAAAZK010000002.1"/>
</dbReference>
<keyword evidence="1" id="KW-1133">Transmembrane helix</keyword>
<feature type="transmembrane region" description="Helical" evidence="1">
    <location>
        <begin position="66"/>
        <end position="89"/>
    </location>
</feature>
<accession>A0ABP7ZX49</accession>
<sequence>MMKTMLKWLLYATVVFLALCALSYHNDTDNDGSLSFGFPLVIYHKAVYVFFVTTNSIGQLTEFHPWHFFIDVVFAFAVSLVFTTVGRWLKKRKHNNRNGITPMF</sequence>
<proteinExistence type="predicted"/>
<reference evidence="3" key="1">
    <citation type="journal article" date="2019" name="Int. J. Syst. Evol. Microbiol.">
        <title>The Global Catalogue of Microorganisms (GCM) 10K type strain sequencing project: providing services to taxonomists for standard genome sequencing and annotation.</title>
        <authorList>
            <consortium name="The Broad Institute Genomics Platform"/>
            <consortium name="The Broad Institute Genome Sequencing Center for Infectious Disease"/>
            <person name="Wu L."/>
            <person name="Ma J."/>
        </authorList>
    </citation>
    <scope>NUCLEOTIDE SEQUENCE [LARGE SCALE GENOMIC DNA]</scope>
    <source>
        <strain evidence="3">JCM 16722</strain>
    </source>
</reference>
<keyword evidence="1" id="KW-0472">Membrane</keyword>
<dbReference type="Proteomes" id="UP001500167">
    <property type="component" value="Unassembled WGS sequence"/>
</dbReference>
<gene>
    <name evidence="2" type="ORF">GCM10022218_14110</name>
</gene>
<organism evidence="2 3">
    <name type="scientific">Sphingobacterium ginsenosidimutans</name>
    <dbReference type="NCBI Taxonomy" id="687845"/>
    <lineage>
        <taxon>Bacteria</taxon>
        <taxon>Pseudomonadati</taxon>
        <taxon>Bacteroidota</taxon>
        <taxon>Sphingobacteriia</taxon>
        <taxon>Sphingobacteriales</taxon>
        <taxon>Sphingobacteriaceae</taxon>
        <taxon>Sphingobacterium</taxon>
    </lineage>
</organism>
<dbReference type="EMBL" id="BAAAZK010000002">
    <property type="protein sequence ID" value="GAA4172460.1"/>
    <property type="molecule type" value="Genomic_DNA"/>
</dbReference>
<keyword evidence="1" id="KW-0812">Transmembrane</keyword>
<name>A0ABP7ZX49_9SPHI</name>
<evidence type="ECO:0008006" key="4">
    <source>
        <dbReference type="Google" id="ProtNLM"/>
    </source>
</evidence>
<evidence type="ECO:0000256" key="1">
    <source>
        <dbReference type="SAM" id="Phobius"/>
    </source>
</evidence>
<evidence type="ECO:0000313" key="2">
    <source>
        <dbReference type="EMBL" id="GAA4172460.1"/>
    </source>
</evidence>
<keyword evidence="3" id="KW-1185">Reference proteome</keyword>